<dbReference type="InterPro" id="IPR029052">
    <property type="entry name" value="Metallo-depent_PP-like"/>
</dbReference>
<dbReference type="Pfam" id="PF00149">
    <property type="entry name" value="Metallophos"/>
    <property type="match status" value="1"/>
</dbReference>
<dbReference type="AlphaFoldDB" id="A0A1H6L0Y5"/>
<keyword evidence="1" id="KW-0479">Metal-binding</keyword>
<gene>
    <name evidence="4" type="ORF">SAMN02910265_02864</name>
</gene>
<dbReference type="PANTHER" id="PTHR31302">
    <property type="entry name" value="TRANSMEMBRANE PROTEIN WITH METALLOPHOSPHOESTERASE DOMAIN-RELATED"/>
    <property type="match status" value="1"/>
</dbReference>
<dbReference type="GO" id="GO:0009245">
    <property type="term" value="P:lipid A biosynthetic process"/>
    <property type="evidence" value="ECO:0007669"/>
    <property type="project" value="TreeGrafter"/>
</dbReference>
<dbReference type="GO" id="GO:0046872">
    <property type="term" value="F:metal ion binding"/>
    <property type="evidence" value="ECO:0007669"/>
    <property type="project" value="UniProtKB-KW"/>
</dbReference>
<dbReference type="SUPFAM" id="SSF56300">
    <property type="entry name" value="Metallo-dependent phosphatases"/>
    <property type="match status" value="1"/>
</dbReference>
<reference evidence="4 5" key="1">
    <citation type="submission" date="2016-10" db="EMBL/GenBank/DDBJ databases">
        <authorList>
            <person name="de Groot N.N."/>
        </authorList>
    </citation>
    <scope>NUCLEOTIDE SEQUENCE [LARGE SCALE GENOMIC DNA]</scope>
    <source>
        <strain evidence="4 5">YAD2003</strain>
    </source>
</reference>
<dbReference type="PANTHER" id="PTHR31302:SF31">
    <property type="entry name" value="PHOSPHODIESTERASE YAEI"/>
    <property type="match status" value="1"/>
</dbReference>
<evidence type="ECO:0000256" key="2">
    <source>
        <dbReference type="ARBA" id="ARBA00022801"/>
    </source>
</evidence>
<dbReference type="Gene3D" id="3.60.21.10">
    <property type="match status" value="1"/>
</dbReference>
<dbReference type="InterPro" id="IPR004843">
    <property type="entry name" value="Calcineurin-like_PHP"/>
</dbReference>
<sequence length="286" mass="32708">MGKKLSPKTKKKLKILLILFVIYVILTAWGYVMQTVKYKVKSDKLDKGLRIVFISDLHNCFYGGTDQSALIERVHDAAPDIVVFGGDVIDMWGGTEHALTLIRALSSEYPCFYSPGNHEEMRSDIEDFYNEVRTICPVLMGEDHADITVNGQDIRLFGAINAEVCYKYSTQLQECFDDLDDEHYNILVAHQPEDIDYYLGEGFNTDKDFDLILSGHAHGGQWRIPKLLDQGLYAPQQGLFPKYTTGMYHYGDTVHIISRGLARPLRMIFIPRIFNRPEFSVIDINR</sequence>
<evidence type="ECO:0000313" key="4">
    <source>
        <dbReference type="EMBL" id="SEH81725.1"/>
    </source>
</evidence>
<evidence type="ECO:0000259" key="3">
    <source>
        <dbReference type="Pfam" id="PF00149"/>
    </source>
</evidence>
<dbReference type="GO" id="GO:0008758">
    <property type="term" value="F:UDP-2,3-diacylglucosamine hydrolase activity"/>
    <property type="evidence" value="ECO:0007669"/>
    <property type="project" value="TreeGrafter"/>
</dbReference>
<evidence type="ECO:0000313" key="5">
    <source>
        <dbReference type="Proteomes" id="UP000183190"/>
    </source>
</evidence>
<dbReference type="GO" id="GO:0016020">
    <property type="term" value="C:membrane"/>
    <property type="evidence" value="ECO:0007669"/>
    <property type="project" value="GOC"/>
</dbReference>
<dbReference type="InterPro" id="IPR051158">
    <property type="entry name" value="Metallophosphoesterase_sf"/>
</dbReference>
<dbReference type="OrthoDB" id="9780884at2"/>
<keyword evidence="2" id="KW-0378">Hydrolase</keyword>
<organism evidence="4 5">
    <name type="scientific">Ruminococcus flavefaciens</name>
    <dbReference type="NCBI Taxonomy" id="1265"/>
    <lineage>
        <taxon>Bacteria</taxon>
        <taxon>Bacillati</taxon>
        <taxon>Bacillota</taxon>
        <taxon>Clostridia</taxon>
        <taxon>Eubacteriales</taxon>
        <taxon>Oscillospiraceae</taxon>
        <taxon>Ruminococcus</taxon>
    </lineage>
</organism>
<protein>
    <recommendedName>
        <fullName evidence="3">Calcineurin-like phosphoesterase domain-containing protein</fullName>
    </recommendedName>
</protein>
<accession>A0A1H6L0Y5</accession>
<feature type="domain" description="Calcineurin-like phosphoesterase" evidence="3">
    <location>
        <begin position="49"/>
        <end position="219"/>
    </location>
</feature>
<dbReference type="RefSeq" id="WP_081348283.1">
    <property type="nucleotide sequence ID" value="NZ_FNWV01000014.1"/>
</dbReference>
<dbReference type="Proteomes" id="UP000183190">
    <property type="component" value="Unassembled WGS sequence"/>
</dbReference>
<evidence type="ECO:0000256" key="1">
    <source>
        <dbReference type="ARBA" id="ARBA00022723"/>
    </source>
</evidence>
<name>A0A1H6L0Y5_RUMFL</name>
<dbReference type="EMBL" id="FNWV01000014">
    <property type="protein sequence ID" value="SEH81725.1"/>
    <property type="molecule type" value="Genomic_DNA"/>
</dbReference>
<proteinExistence type="predicted"/>